<dbReference type="EMBL" id="PKFO01000010">
    <property type="protein sequence ID" value="PVH22836.1"/>
    <property type="molecule type" value="Genomic_DNA"/>
</dbReference>
<evidence type="ECO:0000256" key="1">
    <source>
        <dbReference type="ARBA" id="ARBA00004496"/>
    </source>
</evidence>
<dbReference type="GO" id="GO:0001403">
    <property type="term" value="P:invasive growth in response to glucose limitation"/>
    <property type="evidence" value="ECO:0007669"/>
    <property type="project" value="UniProtKB-ARBA"/>
</dbReference>
<dbReference type="InterPro" id="IPR032640">
    <property type="entry name" value="AMPK1_CBM"/>
</dbReference>
<dbReference type="GO" id="GO:0140767">
    <property type="term" value="F:enzyme-substrate adaptor activity"/>
    <property type="evidence" value="ECO:0007669"/>
    <property type="project" value="UniProtKB-ARBA"/>
</dbReference>
<protein>
    <recommendedName>
        <fullName evidence="5">Association with the SNF1 complex (ASC) domain-containing protein</fullName>
    </recommendedName>
</protein>
<dbReference type="SUPFAM" id="SSF81296">
    <property type="entry name" value="E set domains"/>
    <property type="match status" value="1"/>
</dbReference>
<dbReference type="VEuPathDB" id="FungiDB:CXQ85_002560"/>
<evidence type="ECO:0000256" key="3">
    <source>
        <dbReference type="ARBA" id="ARBA00022490"/>
    </source>
</evidence>
<dbReference type="SUPFAM" id="SSF160219">
    <property type="entry name" value="AMPKBI-like"/>
    <property type="match status" value="1"/>
</dbReference>
<evidence type="ECO:0000256" key="2">
    <source>
        <dbReference type="ARBA" id="ARBA00010926"/>
    </source>
</evidence>
<evidence type="ECO:0000256" key="4">
    <source>
        <dbReference type="SAM" id="MobiDB-lite"/>
    </source>
</evidence>
<dbReference type="STRING" id="45357.A0A2V1AZA9"/>
<dbReference type="GO" id="GO:0007165">
    <property type="term" value="P:signal transduction"/>
    <property type="evidence" value="ECO:0007669"/>
    <property type="project" value="TreeGrafter"/>
</dbReference>
<dbReference type="Gene3D" id="2.60.40.10">
    <property type="entry name" value="Immunoglobulins"/>
    <property type="match status" value="1"/>
</dbReference>
<evidence type="ECO:0000259" key="5">
    <source>
        <dbReference type="SMART" id="SM01010"/>
    </source>
</evidence>
<feature type="region of interest" description="Disordered" evidence="4">
    <location>
        <begin position="180"/>
        <end position="225"/>
    </location>
</feature>
<dbReference type="Gene3D" id="6.20.250.60">
    <property type="match status" value="1"/>
</dbReference>
<dbReference type="GO" id="GO:0005634">
    <property type="term" value="C:nucleus"/>
    <property type="evidence" value="ECO:0007669"/>
    <property type="project" value="TreeGrafter"/>
</dbReference>
<evidence type="ECO:0000313" key="6">
    <source>
        <dbReference type="EMBL" id="PVH22836.1"/>
    </source>
</evidence>
<organism evidence="6 7">
    <name type="scientific">Candidozyma haemuli</name>
    <dbReference type="NCBI Taxonomy" id="45357"/>
    <lineage>
        <taxon>Eukaryota</taxon>
        <taxon>Fungi</taxon>
        <taxon>Dikarya</taxon>
        <taxon>Ascomycota</taxon>
        <taxon>Saccharomycotina</taxon>
        <taxon>Pichiomycetes</taxon>
        <taxon>Metschnikowiaceae</taxon>
        <taxon>Candidozyma</taxon>
    </lineage>
</organism>
<dbReference type="Pfam" id="PF16561">
    <property type="entry name" value="AMPK1_CBM"/>
    <property type="match status" value="1"/>
</dbReference>
<comment type="caution">
    <text evidence="6">The sequence shown here is derived from an EMBL/GenBank/DDBJ whole genome shotgun (WGS) entry which is preliminary data.</text>
</comment>
<dbReference type="InterPro" id="IPR050827">
    <property type="entry name" value="CRP1_MDG1_kinase"/>
</dbReference>
<comment type="similarity">
    <text evidence="2">Belongs to the 5'-AMP-activated protein kinase beta subunit family.</text>
</comment>
<feature type="region of interest" description="Disordered" evidence="4">
    <location>
        <begin position="1"/>
        <end position="84"/>
    </location>
</feature>
<dbReference type="GO" id="GO:0005737">
    <property type="term" value="C:cytoplasm"/>
    <property type="evidence" value="ECO:0007669"/>
    <property type="project" value="UniProtKB-SubCell"/>
</dbReference>
<dbReference type="InterPro" id="IPR013783">
    <property type="entry name" value="Ig-like_fold"/>
</dbReference>
<dbReference type="Proteomes" id="UP000244309">
    <property type="component" value="Unassembled WGS sequence"/>
</dbReference>
<reference evidence="6 7" key="1">
    <citation type="submission" date="2017-12" db="EMBL/GenBank/DDBJ databases">
        <title>Genome Sequence of a Multidrug-Resistant Candida haemulonii Isolate from a Patient with Chronic Leg Ulcers in Israel.</title>
        <authorList>
            <person name="Chow N.A."/>
            <person name="Gade L."/>
            <person name="Batra D."/>
            <person name="Rowe L.A."/>
            <person name="Ben-Ami R."/>
            <person name="Loparev V.N."/>
            <person name="Litvintseva A.P."/>
        </authorList>
    </citation>
    <scope>NUCLEOTIDE SEQUENCE [LARGE SCALE GENOMIC DNA]</scope>
    <source>
        <strain evidence="6 7">B11899</strain>
    </source>
</reference>
<evidence type="ECO:0000313" key="7">
    <source>
        <dbReference type="Proteomes" id="UP000244309"/>
    </source>
</evidence>
<dbReference type="InterPro" id="IPR014756">
    <property type="entry name" value="Ig_E-set"/>
</dbReference>
<feature type="compositionally biased region" description="Low complexity" evidence="4">
    <location>
        <begin position="199"/>
        <end position="210"/>
    </location>
</feature>
<dbReference type="GO" id="GO:0019901">
    <property type="term" value="F:protein kinase binding"/>
    <property type="evidence" value="ECO:0007669"/>
    <property type="project" value="TreeGrafter"/>
</dbReference>
<dbReference type="InterPro" id="IPR006828">
    <property type="entry name" value="ASC_dom"/>
</dbReference>
<dbReference type="GO" id="GO:0031588">
    <property type="term" value="C:nucleotide-activated protein kinase complex"/>
    <property type="evidence" value="ECO:0007669"/>
    <property type="project" value="TreeGrafter"/>
</dbReference>
<sequence length="353" mass="40114">MPENNDFSMVDVSNAVDSIASDSGQSTQPARRKSKLILGDESEESENMHVEESDNQQPPPPPADEVSKKKSESNGPQAVPDPSVTVPVDIKWVQGGEKVYVTGSFTGWRKMIGLQKQEDEKLYLVTLGLPVGTHRFRFVVDNELRFSDFLPTATDQMGNFVNYIEVTPEHVQLHLKQLEEEEQEMEREEEETKSRPSRRSSVSSRGRSNSVFAFTNDEDDMGDGYSRYHEEEEVDDAPAKIYNYVSDIPPIFEDPKVMEQYYLALEQRSRNRNSQDQAWLYAPQLPPHLENVILNNFNSQDKDNNSGALPIPNHVVLNHLATTSVKHNTLAVASVIRYKRKYVTQVLYAPLQQ</sequence>
<keyword evidence="7" id="KW-1185">Reference proteome</keyword>
<dbReference type="GeneID" id="37007891"/>
<feature type="domain" description="Association with the SNF1 complex (ASC)" evidence="5">
    <location>
        <begin position="238"/>
        <end position="351"/>
    </location>
</feature>
<dbReference type="CDD" id="cd02859">
    <property type="entry name" value="E_set_AMPKbeta_like_N"/>
    <property type="match status" value="1"/>
</dbReference>
<dbReference type="PANTHER" id="PTHR10343:SF84">
    <property type="entry name" value="5'-AMP-ACTIVATED PROTEIN KINASE SUBUNIT BETA-1"/>
    <property type="match status" value="1"/>
</dbReference>
<feature type="compositionally biased region" description="Polar residues" evidence="4">
    <location>
        <begin position="20"/>
        <end position="29"/>
    </location>
</feature>
<dbReference type="Pfam" id="PF04739">
    <property type="entry name" value="AMPKBI"/>
    <property type="match status" value="1"/>
</dbReference>
<dbReference type="RefSeq" id="XP_025343776.1">
    <property type="nucleotide sequence ID" value="XM_025486226.1"/>
</dbReference>
<dbReference type="OrthoDB" id="531008at2759"/>
<keyword evidence="3" id="KW-0963">Cytoplasm</keyword>
<dbReference type="AlphaFoldDB" id="A0A2V1AZA9"/>
<dbReference type="FunFam" id="2.60.40.10:FF:000562">
    <property type="entry name" value="Snf1 kinase complex beta-subunit Gal83"/>
    <property type="match status" value="1"/>
</dbReference>
<comment type="subcellular location">
    <subcellularLocation>
        <location evidence="1">Cytoplasm</location>
    </subcellularLocation>
</comment>
<gene>
    <name evidence="6" type="ORF">CXQ85_002560</name>
</gene>
<feature type="compositionally biased region" description="Acidic residues" evidence="4">
    <location>
        <begin position="180"/>
        <end position="191"/>
    </location>
</feature>
<accession>A0A2V1AZA9</accession>
<dbReference type="SMART" id="SM01010">
    <property type="entry name" value="AMPKBI"/>
    <property type="match status" value="1"/>
</dbReference>
<dbReference type="InterPro" id="IPR037256">
    <property type="entry name" value="ASC_dom_sf"/>
</dbReference>
<name>A0A2V1AZA9_9ASCO</name>
<proteinExistence type="inferred from homology"/>
<dbReference type="PANTHER" id="PTHR10343">
    <property type="entry name" value="5'-AMP-ACTIVATED PROTEIN KINASE , BETA SUBUNIT"/>
    <property type="match status" value="1"/>
</dbReference>